<evidence type="ECO:0008006" key="4">
    <source>
        <dbReference type="Google" id="ProtNLM"/>
    </source>
</evidence>
<reference evidence="2 3" key="1">
    <citation type="journal article" date="2013" name="BMC Microbiol.">
        <title>Identification of the type II cytochrome c maturation pathway in anammox bacteria by comparative genomics.</title>
        <authorList>
            <person name="Ferousi C."/>
            <person name="Speth D.R."/>
            <person name="Reimann J."/>
            <person name="Op den Camp H.J."/>
            <person name="Allen J.W."/>
            <person name="Keltjens J.T."/>
            <person name="Jetten M.S."/>
        </authorList>
    </citation>
    <scope>NUCLEOTIDE SEQUENCE [LARGE SCALE GENOMIC DNA]</scope>
    <source>
        <strain evidence="2">RU1</strain>
    </source>
</reference>
<dbReference type="EMBL" id="LAQJ01000239">
    <property type="protein sequence ID" value="KKO18703.1"/>
    <property type="molecule type" value="Genomic_DNA"/>
</dbReference>
<sequence>MGIINRRFKYVCSLFVLLLLLCGTNVDANHGPGTGGGATTIPAITLKSGTFSLGLRTELTEFESISDSKLLRKAEKAGSFDVIDRTFIHTVEMGYGITDDLTFGLSFGWFEAINFRESELEDDEVEVFQANPDGITDLWLSGKYRFWRGHQGHYAFLAGVKFPTGVDDKENNHGEKLEAVEQPGSGSYDFATGLAYSRWFTEKWTLDTNVHYTFRTEGARDFEIGDRMDWNLATAYQVVQRNKYPNFAPVGEINVRYLFRDEEDGEDIKDSGGTTVFLSPGVRVGVTSHLGIGASVFFPVFQNLNGEQQETDFKAVVGVSYGF</sequence>
<dbReference type="InterPro" id="IPR025737">
    <property type="entry name" value="FApF"/>
</dbReference>
<name>A0A0M2URL1_9BACT</name>
<organism evidence="2 3">
    <name type="scientific">Candidatus Brocadia fulgida</name>
    <dbReference type="NCBI Taxonomy" id="380242"/>
    <lineage>
        <taxon>Bacteria</taxon>
        <taxon>Pseudomonadati</taxon>
        <taxon>Planctomycetota</taxon>
        <taxon>Candidatus Brocadiia</taxon>
        <taxon>Candidatus Brocadiales</taxon>
        <taxon>Candidatus Brocadiaceae</taxon>
        <taxon>Candidatus Brocadia</taxon>
    </lineage>
</organism>
<proteinExistence type="predicted"/>
<dbReference type="Proteomes" id="UP000034954">
    <property type="component" value="Unassembled WGS sequence"/>
</dbReference>
<protein>
    <recommendedName>
        <fullName evidence="4">Transporter</fullName>
    </recommendedName>
</protein>
<comment type="caution">
    <text evidence="2">The sequence shown here is derived from an EMBL/GenBank/DDBJ whole genome shotgun (WGS) entry which is preliminary data.</text>
</comment>
<gene>
    <name evidence="2" type="ORF">BROFUL_02582</name>
</gene>
<dbReference type="AlphaFoldDB" id="A0A0M2URL1"/>
<evidence type="ECO:0000313" key="2">
    <source>
        <dbReference type="EMBL" id="KKO18703.1"/>
    </source>
</evidence>
<dbReference type="Pfam" id="PF13557">
    <property type="entry name" value="Phenol_MetA_deg"/>
    <property type="match status" value="1"/>
</dbReference>
<evidence type="ECO:0000313" key="3">
    <source>
        <dbReference type="Proteomes" id="UP000034954"/>
    </source>
</evidence>
<feature type="chain" id="PRO_5005644028" description="Transporter" evidence="1">
    <location>
        <begin position="29"/>
        <end position="323"/>
    </location>
</feature>
<evidence type="ECO:0000256" key="1">
    <source>
        <dbReference type="SAM" id="SignalP"/>
    </source>
</evidence>
<keyword evidence="1" id="KW-0732">Signal</keyword>
<keyword evidence="3" id="KW-1185">Reference proteome</keyword>
<feature type="signal peptide" evidence="1">
    <location>
        <begin position="1"/>
        <end position="28"/>
    </location>
</feature>
<accession>A0A0M2URL1</accession>